<dbReference type="InterPro" id="IPR024078">
    <property type="entry name" value="LmbE-like_dom_sf"/>
</dbReference>
<keyword evidence="4" id="KW-1185">Reference proteome</keyword>
<dbReference type="PANTHER" id="PTHR12993">
    <property type="entry name" value="N-ACETYLGLUCOSAMINYL-PHOSPHATIDYLINOSITOL DE-N-ACETYLASE-RELATED"/>
    <property type="match status" value="1"/>
</dbReference>
<dbReference type="EMBL" id="JASITI010000014">
    <property type="protein sequence ID" value="MDK9496792.1"/>
    <property type="molecule type" value="Genomic_DNA"/>
</dbReference>
<dbReference type="Pfam" id="PF02585">
    <property type="entry name" value="PIG-L"/>
    <property type="match status" value="1"/>
</dbReference>
<dbReference type="Gene3D" id="2.80.10.50">
    <property type="match status" value="1"/>
</dbReference>
<dbReference type="Pfam" id="PF00652">
    <property type="entry name" value="Ricin_B_lectin"/>
    <property type="match status" value="1"/>
</dbReference>
<keyword evidence="1" id="KW-0862">Zinc</keyword>
<protein>
    <submittedName>
        <fullName evidence="3">PIG-L family deacetylase</fullName>
    </submittedName>
</protein>
<gene>
    <name evidence="3" type="ORF">QEZ40_001408</name>
</gene>
<organism evidence="3 4">
    <name type="scientific">Streptomyces katrae</name>
    <dbReference type="NCBI Taxonomy" id="68223"/>
    <lineage>
        <taxon>Bacteria</taxon>
        <taxon>Bacillati</taxon>
        <taxon>Actinomycetota</taxon>
        <taxon>Actinomycetes</taxon>
        <taxon>Kitasatosporales</taxon>
        <taxon>Streptomycetaceae</taxon>
        <taxon>Streptomyces</taxon>
    </lineage>
</organism>
<name>A0ABT7GT89_9ACTN</name>
<accession>A0ABT7GT89</accession>
<feature type="domain" description="Ricin B lectin" evidence="2">
    <location>
        <begin position="319"/>
        <end position="436"/>
    </location>
</feature>
<evidence type="ECO:0000259" key="2">
    <source>
        <dbReference type="SMART" id="SM00458"/>
    </source>
</evidence>
<dbReference type="SMART" id="SM00458">
    <property type="entry name" value="RICIN"/>
    <property type="match status" value="1"/>
</dbReference>
<sequence length="440" mass="47946">MGLVLCGIASLLQAGTAASHAGHPAGFRGGVGPDAESCRPTLVGVAHQDDDLLFVNPETERLIRRRCSAGTVYLTAGDAGRSFVNDPYVRRREEGLRAAYARMAGVPNRWLRDDLTVRGRRIVSHVLNGRPDVRLVFVRLPDGFPKGTGSSQYLGQSLLKLFRGHIGAISPVDGSVSYGREELISAISDVISLQKAERVLTLDYDSSTFGSGPPHPADHSDHEISARIFRKAAFMNRARPDVASYVGYGVSPLAANLTRTQRAEKVAVYRAYAEHAECLATPCPSGITLGRDSRRWIEREHRRMHRRPRPGEIMSAIGRTDTTVAVERCLTADMRGPTGGAVTTADCDGGPAQRWTFTSGTVRSASSGGCLTVSRTVGTSPCNGSRAQVWWRDADGRIGSGDRCLFQDDLAMPNPRLGLRGCTPYQPELRWQWWEYDASP</sequence>
<dbReference type="Proteomes" id="UP001223390">
    <property type="component" value="Unassembled WGS sequence"/>
</dbReference>
<dbReference type="RefSeq" id="WP_285342416.1">
    <property type="nucleotide sequence ID" value="NZ_JASITI010000014.1"/>
</dbReference>
<dbReference type="SUPFAM" id="SSF102588">
    <property type="entry name" value="LmbE-like"/>
    <property type="match status" value="1"/>
</dbReference>
<evidence type="ECO:0000313" key="4">
    <source>
        <dbReference type="Proteomes" id="UP001223390"/>
    </source>
</evidence>
<dbReference type="PANTHER" id="PTHR12993:SF26">
    <property type="entry name" value="1D-MYO-INOSITOL 2-ACETAMIDO-2-DEOXY-ALPHA-D-GLUCOPYRANOSIDE DEACETYLASE"/>
    <property type="match status" value="1"/>
</dbReference>
<dbReference type="Gene3D" id="3.40.50.10320">
    <property type="entry name" value="LmbE-like"/>
    <property type="match status" value="1"/>
</dbReference>
<proteinExistence type="predicted"/>
<dbReference type="InterPro" id="IPR003737">
    <property type="entry name" value="GlcNAc_PI_deacetylase-related"/>
</dbReference>
<comment type="caution">
    <text evidence="3">The sequence shown here is derived from an EMBL/GenBank/DDBJ whole genome shotgun (WGS) entry which is preliminary data.</text>
</comment>
<dbReference type="SUPFAM" id="SSF50370">
    <property type="entry name" value="Ricin B-like lectins"/>
    <property type="match status" value="1"/>
</dbReference>
<evidence type="ECO:0000313" key="3">
    <source>
        <dbReference type="EMBL" id="MDK9496792.1"/>
    </source>
</evidence>
<dbReference type="PROSITE" id="PS50231">
    <property type="entry name" value="RICIN_B_LECTIN"/>
    <property type="match status" value="1"/>
</dbReference>
<evidence type="ECO:0000256" key="1">
    <source>
        <dbReference type="ARBA" id="ARBA00022833"/>
    </source>
</evidence>
<dbReference type="InterPro" id="IPR035992">
    <property type="entry name" value="Ricin_B-like_lectins"/>
</dbReference>
<dbReference type="CDD" id="cd23415">
    <property type="entry name" value="beta-trefoil_Ricin_AH"/>
    <property type="match status" value="1"/>
</dbReference>
<reference evidence="3 4" key="1">
    <citation type="submission" date="2023-05" db="EMBL/GenBank/DDBJ databases">
        <title>Sequencing and Assembly of Streptomyces sp. NP73.</title>
        <authorList>
            <person name="Konwar A.N."/>
            <person name="Saikia K."/>
            <person name="Thakur D."/>
        </authorList>
    </citation>
    <scope>NUCLEOTIDE SEQUENCE [LARGE SCALE GENOMIC DNA]</scope>
    <source>
        <strain evidence="3 4">NP73</strain>
    </source>
</reference>
<dbReference type="InterPro" id="IPR000772">
    <property type="entry name" value="Ricin_B_lectin"/>
</dbReference>